<reference evidence="3 4" key="1">
    <citation type="submission" date="2012-01" db="EMBL/GenBank/DDBJ databases">
        <title>Improved High-Quality Draft sequence of Saccharomonospora xinjiangensis XJ-54.</title>
        <authorList>
            <consortium name="US DOE Joint Genome Institute"/>
            <person name="Lucas S."/>
            <person name="Han J."/>
            <person name="Lapidus A."/>
            <person name="Cheng J.-F."/>
            <person name="Goodwin L."/>
            <person name="Pitluck S."/>
            <person name="Peters L."/>
            <person name="Mikhailova N."/>
            <person name="Teshima H."/>
            <person name="Detter J.C."/>
            <person name="Han C."/>
            <person name="Tapia R."/>
            <person name="Land M."/>
            <person name="Hauser L."/>
            <person name="Kyrpides N."/>
            <person name="Ivanova N."/>
            <person name="Pagani I."/>
            <person name="Brambilla E.-M."/>
            <person name="Klenk H.-P."/>
            <person name="Woyke T."/>
        </authorList>
    </citation>
    <scope>NUCLEOTIDE SEQUENCE [LARGE SCALE GENOMIC DNA]</scope>
    <source>
        <strain evidence="3 4">XJ-54</strain>
    </source>
</reference>
<dbReference type="RefSeq" id="WP_006236427.1">
    <property type="nucleotide sequence ID" value="NZ_JH636049.1"/>
</dbReference>
<feature type="domain" description="Conserved hypothetical protein CHP02679 N terminus" evidence="2">
    <location>
        <begin position="28"/>
        <end position="227"/>
    </location>
</feature>
<dbReference type="Pfam" id="PF09664">
    <property type="entry name" value="DUF2399"/>
    <property type="match status" value="1"/>
</dbReference>
<dbReference type="InterPro" id="IPR024466">
    <property type="entry name" value="CHP02679_N"/>
</dbReference>
<dbReference type="NCBIfam" id="TIGR02679">
    <property type="entry name" value="TIGR02679 family protein"/>
    <property type="match status" value="1"/>
</dbReference>
<evidence type="ECO:0000259" key="2">
    <source>
        <dbReference type="Pfam" id="PF11796"/>
    </source>
</evidence>
<dbReference type="AlphaFoldDB" id="I0UWT4"/>
<accession>I0UWT4</accession>
<dbReference type="STRING" id="882086.SacxiDRAFT_0050"/>
<name>I0UWT4_9PSEU</name>
<dbReference type="InterPro" id="IPR024465">
    <property type="entry name" value="DUF2399"/>
</dbReference>
<protein>
    <submittedName>
        <fullName evidence="3">TIGR02679 family protein</fullName>
    </submittedName>
</protein>
<dbReference type="Pfam" id="PF11796">
    <property type="entry name" value="DUF3323"/>
    <property type="match status" value="1"/>
</dbReference>
<evidence type="ECO:0000313" key="3">
    <source>
        <dbReference type="EMBL" id="EID52337.1"/>
    </source>
</evidence>
<evidence type="ECO:0000313" key="4">
    <source>
        <dbReference type="Proteomes" id="UP000004691"/>
    </source>
</evidence>
<dbReference type="eggNOG" id="COG4924">
    <property type="taxonomic scope" value="Bacteria"/>
</dbReference>
<proteinExistence type="predicted"/>
<evidence type="ECO:0000259" key="1">
    <source>
        <dbReference type="Pfam" id="PF09664"/>
    </source>
</evidence>
<dbReference type="Proteomes" id="UP000004691">
    <property type="component" value="Unassembled WGS sequence"/>
</dbReference>
<feature type="domain" description="DUF2399" evidence="1">
    <location>
        <begin position="249"/>
        <end position="397"/>
    </location>
</feature>
<gene>
    <name evidence="3" type="ORF">SacxiDRAFT_0050</name>
</gene>
<organism evidence="3 4">
    <name type="scientific">Saccharomonospora xinjiangensis XJ-54</name>
    <dbReference type="NCBI Taxonomy" id="882086"/>
    <lineage>
        <taxon>Bacteria</taxon>
        <taxon>Bacillati</taxon>
        <taxon>Actinomycetota</taxon>
        <taxon>Actinomycetes</taxon>
        <taxon>Pseudonocardiales</taxon>
        <taxon>Pseudonocardiaceae</taxon>
        <taxon>Saccharomonospora</taxon>
    </lineage>
</organism>
<dbReference type="HOGENOM" id="CLU_035709_0_0_11"/>
<dbReference type="InterPro" id="IPR013495">
    <property type="entry name" value="CHP02679"/>
</dbReference>
<sequence length="404" mass="43109">MPHALQAVALRPLWEAVHTRMSSGRAVTRVRIGPLNHNQRAAVADLLGLDRTPGEHYTVSIPALETALAEAGTDIPTVVTTLIGPIGDRAAERVRAEARRAELWDWLDTHPEVRRQPALASWAQQVRRAGLVNGSVGQTRDILATVLAVLARLPAEGQPLPAVASEVTGDPHALDDGTRLGNLVLRALATIFGAPMPATAYERRVLWEQAGVAADELSSVVLAAGLRLNGHGVASDLARCCAEAGQAVALTLAQLRATELHAAPEQVWVVENPSIIAMALREFGTDCPPMVCTSGWPNTAVVLLLRGMADLGARLHYHGDFDGEGLRIAAYAMEKTGARPWRMATGDYLRGLRPSTQGPEPGRITEAPWDADLADTVREIGQALAEESVADDLLTDLARHVVSG</sequence>
<dbReference type="EMBL" id="JH636049">
    <property type="protein sequence ID" value="EID52337.1"/>
    <property type="molecule type" value="Genomic_DNA"/>
</dbReference>
<keyword evidence="4" id="KW-1185">Reference proteome</keyword>